<reference evidence="5 6" key="1">
    <citation type="submission" date="2016-10" db="EMBL/GenBank/DDBJ databases">
        <title>Flavobacterium gilvum sp. nov., isolated from stream water.</title>
        <authorList>
            <person name="Shin S.-K."/>
            <person name="Cho Y.-J."/>
            <person name="Yi H."/>
        </authorList>
    </citation>
    <scope>NUCLEOTIDE SEQUENCE [LARGE SCALE GENOMIC DNA]</scope>
    <source>
        <strain evidence="5 6">EM1308</strain>
    </source>
</reference>
<dbReference type="InterPro" id="IPR046335">
    <property type="entry name" value="LacI/GalR-like_sensor"/>
</dbReference>
<gene>
    <name evidence="5" type="ORF">EM308_05590</name>
</gene>
<dbReference type="PANTHER" id="PTHR30146:SF24">
    <property type="entry name" value="XYLOSE OPERON REGULATORY PROTEIN"/>
    <property type="match status" value="1"/>
</dbReference>
<dbReference type="InterPro" id="IPR009057">
    <property type="entry name" value="Homeodomain-like_sf"/>
</dbReference>
<dbReference type="GO" id="GO:0000976">
    <property type="term" value="F:transcription cis-regulatory region binding"/>
    <property type="evidence" value="ECO:0007669"/>
    <property type="project" value="TreeGrafter"/>
</dbReference>
<dbReference type="Pfam" id="PF12833">
    <property type="entry name" value="HTH_18"/>
    <property type="match status" value="1"/>
</dbReference>
<dbReference type="Proteomes" id="UP000175968">
    <property type="component" value="Chromosome"/>
</dbReference>
<dbReference type="CDD" id="cd01543">
    <property type="entry name" value="PBP1_XylR"/>
    <property type="match status" value="1"/>
</dbReference>
<evidence type="ECO:0000259" key="4">
    <source>
        <dbReference type="PROSITE" id="PS01124"/>
    </source>
</evidence>
<dbReference type="KEGG" id="fgl:EM308_05590"/>
<evidence type="ECO:0000313" key="5">
    <source>
        <dbReference type="EMBL" id="AOW09022.1"/>
    </source>
</evidence>
<keyword evidence="3" id="KW-0804">Transcription</keyword>
<sequence length="363" mass="41898">MGITNFNKLHDKFTFFFLSPKYIGKSNLHQMQKRIIQWEPDGILTRELEGFKNLIRLNVPVILFPHTKLYKDFINVWGDHLAIGEMAANYLTSKGFKNFAFLGFKDFKWSLERQRGYETTLAKSGCTVNSYIYNNSVELWEQLPEKLVEWLDTLPKPCAIFSVTDELNIHLLEAAKNLQAKVPDDFSLLGVDNDVMLCEMASPTLSSIDQNGRQAGFLSAQTLCQWIESGEKPSSDIMVNQNTIITRNSTALAVEDEQVRTALYYIVNTATTNDISVDAVVRATTLSRRILEKRFRESINSTILEEIKKVRINRIKFLLTNSNLTLRQIAYELNFTSFENITRYFKQYTGMLPLEYRSRYKES</sequence>
<dbReference type="GO" id="GO:0003700">
    <property type="term" value="F:DNA-binding transcription factor activity"/>
    <property type="evidence" value="ECO:0007669"/>
    <property type="project" value="InterPro"/>
</dbReference>
<dbReference type="Pfam" id="PF13377">
    <property type="entry name" value="Peripla_BP_3"/>
    <property type="match status" value="1"/>
</dbReference>
<evidence type="ECO:0000256" key="3">
    <source>
        <dbReference type="ARBA" id="ARBA00023163"/>
    </source>
</evidence>
<name>A0AAC9I3T8_9FLAO</name>
<dbReference type="SUPFAM" id="SSF46689">
    <property type="entry name" value="Homeodomain-like"/>
    <property type="match status" value="1"/>
</dbReference>
<accession>A0AAC9I3T8</accession>
<dbReference type="Gene3D" id="1.10.10.60">
    <property type="entry name" value="Homeodomain-like"/>
    <property type="match status" value="1"/>
</dbReference>
<keyword evidence="2" id="KW-0238">DNA-binding</keyword>
<evidence type="ECO:0000313" key="6">
    <source>
        <dbReference type="Proteomes" id="UP000175968"/>
    </source>
</evidence>
<evidence type="ECO:0000256" key="1">
    <source>
        <dbReference type="ARBA" id="ARBA00023015"/>
    </source>
</evidence>
<dbReference type="SMART" id="SM00342">
    <property type="entry name" value="HTH_ARAC"/>
    <property type="match status" value="1"/>
</dbReference>
<evidence type="ECO:0000256" key="2">
    <source>
        <dbReference type="ARBA" id="ARBA00023125"/>
    </source>
</evidence>
<dbReference type="InterPro" id="IPR028082">
    <property type="entry name" value="Peripla_BP_I"/>
</dbReference>
<dbReference type="PANTHER" id="PTHR30146">
    <property type="entry name" value="LACI-RELATED TRANSCRIPTIONAL REPRESSOR"/>
    <property type="match status" value="1"/>
</dbReference>
<dbReference type="AlphaFoldDB" id="A0AAC9I3T8"/>
<feature type="domain" description="HTH araC/xylS-type" evidence="4">
    <location>
        <begin position="260"/>
        <end position="359"/>
    </location>
</feature>
<dbReference type="InterPro" id="IPR018060">
    <property type="entry name" value="HTH_AraC"/>
</dbReference>
<dbReference type="PROSITE" id="PS01124">
    <property type="entry name" value="HTH_ARAC_FAMILY_2"/>
    <property type="match status" value="1"/>
</dbReference>
<dbReference type="Gene3D" id="3.40.50.2300">
    <property type="match status" value="2"/>
</dbReference>
<proteinExistence type="predicted"/>
<keyword evidence="1" id="KW-0805">Transcription regulation</keyword>
<protein>
    <recommendedName>
        <fullName evidence="4">HTH araC/xylS-type domain-containing protein</fullName>
    </recommendedName>
</protein>
<dbReference type="EMBL" id="CP017479">
    <property type="protein sequence ID" value="AOW09022.1"/>
    <property type="molecule type" value="Genomic_DNA"/>
</dbReference>
<dbReference type="SUPFAM" id="SSF53822">
    <property type="entry name" value="Periplasmic binding protein-like I"/>
    <property type="match status" value="1"/>
</dbReference>
<organism evidence="5 6">
    <name type="scientific">Flavobacterium gilvum</name>
    <dbReference type="NCBI Taxonomy" id="1492737"/>
    <lineage>
        <taxon>Bacteria</taxon>
        <taxon>Pseudomonadati</taxon>
        <taxon>Bacteroidota</taxon>
        <taxon>Flavobacteriia</taxon>
        <taxon>Flavobacteriales</taxon>
        <taxon>Flavobacteriaceae</taxon>
        <taxon>Flavobacterium</taxon>
    </lineage>
</organism>
<keyword evidence="6" id="KW-1185">Reference proteome</keyword>